<dbReference type="InterPro" id="IPR038726">
    <property type="entry name" value="PDDEXK_AddAB-type"/>
</dbReference>
<evidence type="ECO:0000259" key="1">
    <source>
        <dbReference type="Pfam" id="PF12705"/>
    </source>
</evidence>
<dbReference type="EMBL" id="LR798287">
    <property type="protein sequence ID" value="CAB5221375.1"/>
    <property type="molecule type" value="Genomic_DNA"/>
</dbReference>
<dbReference type="Gene3D" id="3.90.320.10">
    <property type="match status" value="1"/>
</dbReference>
<dbReference type="PANTHER" id="PTHR31340:SF3">
    <property type="entry name" value="MITOCHONDRIAL GENOME MAINTENANCE EXONUCLEASE 1"/>
    <property type="match status" value="1"/>
</dbReference>
<evidence type="ECO:0000313" key="2">
    <source>
        <dbReference type="EMBL" id="CAB5221375.1"/>
    </source>
</evidence>
<gene>
    <name evidence="2" type="ORF">UFOVP245_139</name>
</gene>
<protein>
    <submittedName>
        <fullName evidence="2">PD-(D/E)XK nuclease superfamily</fullName>
    </submittedName>
</protein>
<reference evidence="2" key="1">
    <citation type="submission" date="2020-05" db="EMBL/GenBank/DDBJ databases">
        <authorList>
            <person name="Chiriac C."/>
            <person name="Salcher M."/>
            <person name="Ghai R."/>
            <person name="Kavagutti S V."/>
        </authorList>
    </citation>
    <scope>NUCLEOTIDE SEQUENCE</scope>
</reference>
<dbReference type="PANTHER" id="PTHR31340">
    <property type="entry name" value="MITOCHONDRIAL GENOME MAINTENANCE EXONUCLEASE 1"/>
    <property type="match status" value="1"/>
</dbReference>
<organism evidence="2">
    <name type="scientific">uncultured Caudovirales phage</name>
    <dbReference type="NCBI Taxonomy" id="2100421"/>
    <lineage>
        <taxon>Viruses</taxon>
        <taxon>Duplodnaviria</taxon>
        <taxon>Heunggongvirae</taxon>
        <taxon>Uroviricota</taxon>
        <taxon>Caudoviricetes</taxon>
        <taxon>Peduoviridae</taxon>
        <taxon>Maltschvirus</taxon>
        <taxon>Maltschvirus maltsch</taxon>
    </lineage>
</organism>
<feature type="domain" description="PD-(D/E)XK endonuclease-like" evidence="1">
    <location>
        <begin position="117"/>
        <end position="195"/>
    </location>
</feature>
<name>A0A6J7WWV0_9CAUD</name>
<proteinExistence type="predicted"/>
<dbReference type="Pfam" id="PF12705">
    <property type="entry name" value="PDDEXK_1"/>
    <property type="match status" value="1"/>
</dbReference>
<accession>A0A6J7WWV0</accession>
<sequence>MKQKQFTHILRNTDNIVCEQINEESGRYYKTPEGKLFPSVTTVVGDAAKENIKAWRKRVGEEEANRISNKATSRGTRVHTLCEYYLDNKPIDSVISFYDQQSFKQIQKVLDEKVDNIHMQETRLYSNYLEVAGTVDCIAEYNGVLSVIDFKTSTKIKNPDWILGYRCQATAYAIMYEELFDVPVPQTVIIIAVDDEPEAQVFIQKRNHYVVPLLQMRKAYKEKYNI</sequence>
<dbReference type="InterPro" id="IPR011604">
    <property type="entry name" value="PDDEXK-like_dom_sf"/>
</dbReference>